<keyword evidence="2" id="KW-1185">Reference proteome</keyword>
<dbReference type="EMBL" id="LXQA010480524">
    <property type="protein sequence ID" value="MCI54511.1"/>
    <property type="molecule type" value="Genomic_DNA"/>
</dbReference>
<organism evidence="1 2">
    <name type="scientific">Trifolium medium</name>
    <dbReference type="NCBI Taxonomy" id="97028"/>
    <lineage>
        <taxon>Eukaryota</taxon>
        <taxon>Viridiplantae</taxon>
        <taxon>Streptophyta</taxon>
        <taxon>Embryophyta</taxon>
        <taxon>Tracheophyta</taxon>
        <taxon>Spermatophyta</taxon>
        <taxon>Magnoliopsida</taxon>
        <taxon>eudicotyledons</taxon>
        <taxon>Gunneridae</taxon>
        <taxon>Pentapetalae</taxon>
        <taxon>rosids</taxon>
        <taxon>fabids</taxon>
        <taxon>Fabales</taxon>
        <taxon>Fabaceae</taxon>
        <taxon>Papilionoideae</taxon>
        <taxon>50 kb inversion clade</taxon>
        <taxon>NPAAA clade</taxon>
        <taxon>Hologalegina</taxon>
        <taxon>IRL clade</taxon>
        <taxon>Trifolieae</taxon>
        <taxon>Trifolium</taxon>
    </lineage>
</organism>
<dbReference type="Proteomes" id="UP000265520">
    <property type="component" value="Unassembled WGS sequence"/>
</dbReference>
<reference evidence="1 2" key="1">
    <citation type="journal article" date="2018" name="Front. Plant Sci.">
        <title>Red Clover (Trifolium pratense) and Zigzag Clover (T. medium) - A Picture of Genomic Similarities and Differences.</title>
        <authorList>
            <person name="Dluhosova J."/>
            <person name="Istvanek J."/>
            <person name="Nedelnik J."/>
            <person name="Repkova J."/>
        </authorList>
    </citation>
    <scope>NUCLEOTIDE SEQUENCE [LARGE SCALE GENOMIC DNA]</scope>
    <source>
        <strain evidence="2">cv. 10/8</strain>
        <tissue evidence="1">Leaf</tissue>
    </source>
</reference>
<dbReference type="AlphaFoldDB" id="A0A392T048"/>
<comment type="caution">
    <text evidence="1">The sequence shown here is derived from an EMBL/GenBank/DDBJ whole genome shotgun (WGS) entry which is preliminary data.</text>
</comment>
<protein>
    <submittedName>
        <fullName evidence="1">Uncharacterized protein</fullName>
    </submittedName>
</protein>
<accession>A0A392T048</accession>
<evidence type="ECO:0000313" key="2">
    <source>
        <dbReference type="Proteomes" id="UP000265520"/>
    </source>
</evidence>
<proteinExistence type="predicted"/>
<sequence>MGSDKVKRKVIKSVLAGIDLTISREHIAKLLMVEDKGKRIADFKHATLYRESIQQVMFKPESLSGKSRSLK</sequence>
<evidence type="ECO:0000313" key="1">
    <source>
        <dbReference type="EMBL" id="MCI54511.1"/>
    </source>
</evidence>
<feature type="non-terminal residue" evidence="1">
    <location>
        <position position="71"/>
    </location>
</feature>
<name>A0A392T048_9FABA</name>